<dbReference type="Gene3D" id="1.10.10.10">
    <property type="entry name" value="Winged helix-like DNA-binding domain superfamily/Winged helix DNA-binding domain"/>
    <property type="match status" value="1"/>
</dbReference>
<dbReference type="PANTHER" id="PTHR30514">
    <property type="entry name" value="GLUCOKINASE"/>
    <property type="match status" value="1"/>
</dbReference>
<dbReference type="PANTHER" id="PTHR30514:SF1">
    <property type="entry name" value="HTH-TYPE TRANSCRIPTIONAL REGULATOR HEXR-RELATED"/>
    <property type="match status" value="1"/>
</dbReference>
<name>A0A3G9JJL5_9FIRM</name>
<dbReference type="RefSeq" id="WP_162300167.1">
    <property type="nucleotide sequence ID" value="NZ_AP019309.1"/>
</dbReference>
<keyword evidence="7" id="KW-1185">Reference proteome</keyword>
<dbReference type="Proteomes" id="UP000268059">
    <property type="component" value="Chromosome"/>
</dbReference>
<dbReference type="GO" id="GO:0003677">
    <property type="term" value="F:DNA binding"/>
    <property type="evidence" value="ECO:0007669"/>
    <property type="project" value="UniProtKB-KW"/>
</dbReference>
<dbReference type="KEGG" id="ebm:SG0102_01170"/>
<dbReference type="CDD" id="cd05013">
    <property type="entry name" value="SIS_RpiR"/>
    <property type="match status" value="1"/>
</dbReference>
<keyword evidence="3" id="KW-0804">Transcription</keyword>
<organism evidence="6 7">
    <name type="scientific">Intestinibaculum porci</name>
    <dbReference type="NCBI Taxonomy" id="2487118"/>
    <lineage>
        <taxon>Bacteria</taxon>
        <taxon>Bacillati</taxon>
        <taxon>Bacillota</taxon>
        <taxon>Erysipelotrichia</taxon>
        <taxon>Erysipelotrichales</taxon>
        <taxon>Erysipelotrichaceae</taxon>
        <taxon>Intestinibaculum</taxon>
    </lineage>
</organism>
<evidence type="ECO:0000259" key="4">
    <source>
        <dbReference type="PROSITE" id="PS51071"/>
    </source>
</evidence>
<dbReference type="GO" id="GO:0097367">
    <property type="term" value="F:carbohydrate derivative binding"/>
    <property type="evidence" value="ECO:0007669"/>
    <property type="project" value="InterPro"/>
</dbReference>
<dbReference type="PROSITE" id="PS51464">
    <property type="entry name" value="SIS"/>
    <property type="match status" value="1"/>
</dbReference>
<evidence type="ECO:0000256" key="3">
    <source>
        <dbReference type="ARBA" id="ARBA00023163"/>
    </source>
</evidence>
<evidence type="ECO:0000259" key="5">
    <source>
        <dbReference type="PROSITE" id="PS51464"/>
    </source>
</evidence>
<reference evidence="6 7" key="1">
    <citation type="submission" date="2018-11" db="EMBL/GenBank/DDBJ databases">
        <title>Novel Erysipelotrichaceae bacterium isolated from small intestine of a swine.</title>
        <authorList>
            <person name="Kim J.S."/>
            <person name="Choe H."/>
            <person name="Lee Y.R."/>
            <person name="Kim K.M."/>
            <person name="Park D.S."/>
        </authorList>
    </citation>
    <scope>NUCLEOTIDE SEQUENCE [LARGE SCALE GENOMIC DNA]</scope>
    <source>
        <strain evidence="6 7">SG0102</strain>
    </source>
</reference>
<dbReference type="Gene3D" id="3.40.50.10490">
    <property type="entry name" value="Glucose-6-phosphate isomerase like protein, domain 1"/>
    <property type="match status" value="1"/>
</dbReference>
<dbReference type="GO" id="GO:0003700">
    <property type="term" value="F:DNA-binding transcription factor activity"/>
    <property type="evidence" value="ECO:0007669"/>
    <property type="project" value="InterPro"/>
</dbReference>
<accession>A0A3G9JJL5</accession>
<feature type="domain" description="HTH rpiR-type" evidence="4">
    <location>
        <begin position="1"/>
        <end position="73"/>
    </location>
</feature>
<dbReference type="SUPFAM" id="SSF53697">
    <property type="entry name" value="SIS domain"/>
    <property type="match status" value="1"/>
</dbReference>
<evidence type="ECO:0000313" key="6">
    <source>
        <dbReference type="EMBL" id="BBH25183.1"/>
    </source>
</evidence>
<sequence>MLDFHAVEVMSETDKQIYKYVVKNVEKVKTMGVRELADETHTSTATIVRFYKGIGAQSFENFKREISILYRGPYLMNKDREIKDIEINIRRFQMAKFDQLIDAFRRLIQAHEYIVFLGVGNSGEIAKYGARFFSNVGYYATAITDPDYPPILRGLSKHLIIVISESGETFSVIKKVKTLKEHNSKIVLLTNFSSSTLTSLADLTINYHCTHVAVPHSFNLTSAIPVIYIIERVGYELYNMDKRILEAI</sequence>
<dbReference type="SUPFAM" id="SSF46689">
    <property type="entry name" value="Homeodomain-like"/>
    <property type="match status" value="1"/>
</dbReference>
<evidence type="ECO:0000313" key="7">
    <source>
        <dbReference type="Proteomes" id="UP000268059"/>
    </source>
</evidence>
<dbReference type="EMBL" id="AP019309">
    <property type="protein sequence ID" value="BBH25183.1"/>
    <property type="molecule type" value="Genomic_DNA"/>
</dbReference>
<proteinExistence type="predicted"/>
<dbReference type="InterPro" id="IPR046348">
    <property type="entry name" value="SIS_dom_sf"/>
</dbReference>
<feature type="domain" description="SIS" evidence="5">
    <location>
        <begin position="103"/>
        <end position="243"/>
    </location>
</feature>
<evidence type="ECO:0000256" key="1">
    <source>
        <dbReference type="ARBA" id="ARBA00023015"/>
    </source>
</evidence>
<dbReference type="InterPro" id="IPR001347">
    <property type="entry name" value="SIS_dom"/>
</dbReference>
<evidence type="ECO:0000256" key="2">
    <source>
        <dbReference type="ARBA" id="ARBA00023125"/>
    </source>
</evidence>
<dbReference type="Pfam" id="PF01418">
    <property type="entry name" value="HTH_6"/>
    <property type="match status" value="1"/>
</dbReference>
<keyword evidence="1" id="KW-0805">Transcription regulation</keyword>
<dbReference type="Pfam" id="PF01380">
    <property type="entry name" value="SIS"/>
    <property type="match status" value="1"/>
</dbReference>
<dbReference type="InterPro" id="IPR035472">
    <property type="entry name" value="RpiR-like_SIS"/>
</dbReference>
<keyword evidence="2" id="KW-0238">DNA-binding</keyword>
<dbReference type="InterPro" id="IPR000281">
    <property type="entry name" value="HTH_RpiR"/>
</dbReference>
<gene>
    <name evidence="6" type="ORF">SG0102_01170</name>
</gene>
<dbReference type="InterPro" id="IPR047640">
    <property type="entry name" value="RpiR-like"/>
</dbReference>
<dbReference type="GO" id="GO:1901135">
    <property type="term" value="P:carbohydrate derivative metabolic process"/>
    <property type="evidence" value="ECO:0007669"/>
    <property type="project" value="InterPro"/>
</dbReference>
<dbReference type="InterPro" id="IPR036388">
    <property type="entry name" value="WH-like_DNA-bd_sf"/>
</dbReference>
<dbReference type="AlphaFoldDB" id="A0A3G9JJL5"/>
<dbReference type="PROSITE" id="PS51071">
    <property type="entry name" value="HTH_RPIR"/>
    <property type="match status" value="1"/>
</dbReference>
<dbReference type="InParanoid" id="A0A3G9JJL5"/>
<dbReference type="InterPro" id="IPR009057">
    <property type="entry name" value="Homeodomain-like_sf"/>
</dbReference>
<protein>
    <submittedName>
        <fullName evidence="6">Transcriptional regulator</fullName>
    </submittedName>
</protein>